<protein>
    <submittedName>
        <fullName evidence="1">Putative dithiol-disulfide oxidoreductase (DUF899 family)</fullName>
    </submittedName>
</protein>
<dbReference type="RefSeq" id="WP_184950907.1">
    <property type="nucleotide sequence ID" value="NZ_BOMC01000001.1"/>
</dbReference>
<reference evidence="1 2" key="1">
    <citation type="submission" date="2020-08" db="EMBL/GenBank/DDBJ databases">
        <title>Sequencing the genomes of 1000 actinobacteria strains.</title>
        <authorList>
            <person name="Klenk H.-P."/>
        </authorList>
    </citation>
    <scope>NUCLEOTIDE SEQUENCE [LARGE SCALE GENOMIC DNA]</scope>
    <source>
        <strain evidence="1 2">DSM 45518</strain>
    </source>
</reference>
<proteinExistence type="predicted"/>
<gene>
    <name evidence="1" type="ORF">BKA14_002301</name>
</gene>
<dbReference type="AlphaFoldDB" id="A0A7W7FZK0"/>
<evidence type="ECO:0000313" key="1">
    <source>
        <dbReference type="EMBL" id="MBB4692153.1"/>
    </source>
</evidence>
<dbReference type="Pfam" id="PF05988">
    <property type="entry name" value="DUF899"/>
    <property type="match status" value="1"/>
</dbReference>
<sequence>MTPPAEGGFLFSMFLRDGDDVFRAYSTTRRGVDRLLFSNNVKDLSAYGRQEDWEDSPAGWPQHPTYG</sequence>
<dbReference type="EMBL" id="JACHMF010000001">
    <property type="protein sequence ID" value="MBB4692153.1"/>
    <property type="molecule type" value="Genomic_DNA"/>
</dbReference>
<keyword evidence="2" id="KW-1185">Reference proteome</keyword>
<dbReference type="InterPro" id="IPR010296">
    <property type="entry name" value="DUF899_thioredox"/>
</dbReference>
<accession>A0A7W7FZK0</accession>
<dbReference type="Proteomes" id="UP000542742">
    <property type="component" value="Unassembled WGS sequence"/>
</dbReference>
<name>A0A7W7FZK0_9ACTN</name>
<evidence type="ECO:0000313" key="2">
    <source>
        <dbReference type="Proteomes" id="UP000542742"/>
    </source>
</evidence>
<comment type="caution">
    <text evidence="1">The sequence shown here is derived from an EMBL/GenBank/DDBJ whole genome shotgun (WGS) entry which is preliminary data.</text>
</comment>
<organism evidence="1 2">
    <name type="scientific">Paractinoplanes abujensis</name>
    <dbReference type="NCBI Taxonomy" id="882441"/>
    <lineage>
        <taxon>Bacteria</taxon>
        <taxon>Bacillati</taxon>
        <taxon>Actinomycetota</taxon>
        <taxon>Actinomycetes</taxon>
        <taxon>Micromonosporales</taxon>
        <taxon>Micromonosporaceae</taxon>
        <taxon>Paractinoplanes</taxon>
    </lineage>
</organism>